<dbReference type="FunFam" id="1.10.510.10:FF:000008">
    <property type="entry name" value="Non-specific serine/threonine protein kinase"/>
    <property type="match status" value="1"/>
</dbReference>
<dbReference type="InterPro" id="IPR008271">
    <property type="entry name" value="Ser/Thr_kinase_AS"/>
</dbReference>
<dbReference type="Pfam" id="PF00069">
    <property type="entry name" value="Pkinase"/>
    <property type="match status" value="1"/>
</dbReference>
<dbReference type="GO" id="GO:0004674">
    <property type="term" value="F:protein serine/threonine kinase activity"/>
    <property type="evidence" value="ECO:0007669"/>
    <property type="project" value="UniProtKB-KW"/>
</dbReference>
<name>A0A8X7TDU4_CANPA</name>
<feature type="domain" description="Protein kinase" evidence="14">
    <location>
        <begin position="430"/>
        <end position="684"/>
    </location>
</feature>
<accession>A0A8X7TDU4</accession>
<protein>
    <recommendedName>
        <fullName evidence="2">non-specific serine/threonine protein kinase</fullName>
        <ecNumber evidence="2">2.7.11.1</ecNumber>
    </recommendedName>
</protein>
<dbReference type="AlphaFoldDB" id="A0A8X7TDU4"/>
<dbReference type="GO" id="GO:0006665">
    <property type="term" value="P:sphingolipid metabolic process"/>
    <property type="evidence" value="ECO:0007669"/>
    <property type="project" value="UniProtKB-KW"/>
</dbReference>
<dbReference type="InterPro" id="IPR017892">
    <property type="entry name" value="Pkinase_C"/>
</dbReference>
<evidence type="ECO:0000256" key="2">
    <source>
        <dbReference type="ARBA" id="ARBA00012513"/>
    </source>
</evidence>
<dbReference type="PROSITE" id="PS00107">
    <property type="entry name" value="PROTEIN_KINASE_ATP"/>
    <property type="match status" value="1"/>
</dbReference>
<dbReference type="PANTHER" id="PTHR24351">
    <property type="entry name" value="RIBOSOMAL PROTEIN S6 KINASE"/>
    <property type="match status" value="1"/>
</dbReference>
<dbReference type="Gene3D" id="1.10.510.10">
    <property type="entry name" value="Transferase(Phosphotransferase) domain 1"/>
    <property type="match status" value="1"/>
</dbReference>
<sequence length="751" mass="83823">MFKFKNKLKFGSSNDKQQSQQSQQSSSHNHHHVSGNGSVESTPPPPASTTSNDVLSTPKRTPSDSRRTISVNQVSNDVSKLSVKDDSPDKQSTLHSSASSGRNVSSSGDNNTDNQISPQAGVLQPTTTDSNITTDSSNYNNGSPSSSHPTSVGQATSAASNSNDTTNAAAATGATASPGLLTVKIYGSQNIQLPIKINNNKQILHALAINSSSESVGQQLMKNMATVEKENDVGEFIQGANATKLLPSIITIPKSENLVKSLLYLTIEFENNVLVIEPQKGTVNQSTWNQVVSFDVTNKSSSINSNSQFLNLNLFMRLPNVLIPDSEKHRNKQLFTNYQVDSANKSMTSNSSNTSSSSQVNIGDLLIGTIKLPLNTRSHTQQVRLMHHEYLKFTNYNAVLSDAIRQDMGEIMLTIEYKPLTKKHLSIDDFDLLKVIGKGSFGKVMQVVKKDTKQIYALKTLRKQHIVSRSEVTHTLAERTVLARITNPFIVPLKFSFQSPEKLYLVLSFINGGELFWHLQREGKFSMDRSRFYIAELLTALESLHELNVIYRDLKPENILLDYQGHIALCDFGLCKLNMSNDDKTNTFCGTPEYLAPELLLNQGYTRSVDWWTLGTLLYEMLTGLPPFYDSDVPTMYKKILQNPLRFPPFLENTDAQDLLIKLLQKDPQYRLNDAQAIKNHPFFKDIDWNKLLNKSYLPPFKPNVENLLDTSNFDQDFTNEKPQDSVVDDFLTESVQKQFGGWTYNGDNVL</sequence>
<dbReference type="GO" id="GO:0070941">
    <property type="term" value="P:eisosome assembly"/>
    <property type="evidence" value="ECO:0007669"/>
    <property type="project" value="UniProtKB-ARBA"/>
</dbReference>
<evidence type="ECO:0000313" key="16">
    <source>
        <dbReference type="EMBL" id="KAF6059131.1"/>
    </source>
</evidence>
<dbReference type="InterPro" id="IPR000961">
    <property type="entry name" value="AGC-kinase_C"/>
</dbReference>
<evidence type="ECO:0000256" key="1">
    <source>
        <dbReference type="ARBA" id="ARBA00006935"/>
    </source>
</evidence>
<dbReference type="Proteomes" id="UP000590412">
    <property type="component" value="Unassembled WGS sequence"/>
</dbReference>
<feature type="compositionally biased region" description="Low complexity" evidence="13">
    <location>
        <begin position="155"/>
        <end position="165"/>
    </location>
</feature>
<evidence type="ECO:0000256" key="12">
    <source>
        <dbReference type="PROSITE-ProRule" id="PRU10141"/>
    </source>
</evidence>
<dbReference type="CDD" id="cd11651">
    <property type="entry name" value="YPK1_N_like"/>
    <property type="match status" value="1"/>
</dbReference>
<dbReference type="FunFam" id="3.30.200.20:FF:000048">
    <property type="entry name" value="Non-specific serine/threonine protein kinase"/>
    <property type="match status" value="1"/>
</dbReference>
<dbReference type="GO" id="GO:0060237">
    <property type="term" value="P:regulation of fungal-type cell wall organization"/>
    <property type="evidence" value="ECO:0007669"/>
    <property type="project" value="UniProtKB-ARBA"/>
</dbReference>
<feature type="compositionally biased region" description="Low complexity" evidence="13">
    <location>
        <begin position="96"/>
        <end position="107"/>
    </location>
</feature>
<comment type="caution">
    <text evidence="16">The sequence shown here is derived from an EMBL/GenBank/DDBJ whole genome shotgun (WGS) entry which is preliminary data.</text>
</comment>
<evidence type="ECO:0000256" key="3">
    <source>
        <dbReference type="ARBA" id="ARBA00022527"/>
    </source>
</evidence>
<feature type="domain" description="AGC-kinase C-terminal" evidence="15">
    <location>
        <begin position="685"/>
        <end position="751"/>
    </location>
</feature>
<dbReference type="Gene3D" id="3.30.200.20">
    <property type="entry name" value="Phosphorylase Kinase, domain 1"/>
    <property type="match status" value="1"/>
</dbReference>
<dbReference type="PROSITE" id="PS50011">
    <property type="entry name" value="PROTEIN_KINASE_DOM"/>
    <property type="match status" value="1"/>
</dbReference>
<proteinExistence type="inferred from homology"/>
<feature type="compositionally biased region" description="Low complexity" evidence="13">
    <location>
        <begin position="17"/>
        <end position="27"/>
    </location>
</feature>
<evidence type="ECO:0000256" key="11">
    <source>
        <dbReference type="ARBA" id="ARBA00048679"/>
    </source>
</evidence>
<evidence type="ECO:0000313" key="17">
    <source>
        <dbReference type="Proteomes" id="UP000590412"/>
    </source>
</evidence>
<dbReference type="Pfam" id="PF00433">
    <property type="entry name" value="Pkinase_C"/>
    <property type="match status" value="1"/>
</dbReference>
<comment type="similarity">
    <text evidence="1">Belongs to the protein kinase superfamily. AGC Ser/Thr protein kinase family. RAC subfamily.</text>
</comment>
<evidence type="ECO:0000256" key="8">
    <source>
        <dbReference type="ARBA" id="ARBA00022840"/>
    </source>
</evidence>
<feature type="binding site" evidence="12">
    <location>
        <position position="459"/>
    </location>
    <ligand>
        <name>ATP</name>
        <dbReference type="ChEBI" id="CHEBI:30616"/>
    </ligand>
</feature>
<keyword evidence="8 12" id="KW-0067">ATP-binding</keyword>
<dbReference type="GO" id="GO:0016020">
    <property type="term" value="C:membrane"/>
    <property type="evidence" value="ECO:0007669"/>
    <property type="project" value="GOC"/>
</dbReference>
<keyword evidence="7 16" id="KW-0418">Kinase</keyword>
<dbReference type="InterPro" id="IPR017441">
    <property type="entry name" value="Protein_kinase_ATP_BS"/>
</dbReference>
<keyword evidence="9" id="KW-0443">Lipid metabolism</keyword>
<evidence type="ECO:0000256" key="7">
    <source>
        <dbReference type="ARBA" id="ARBA00022777"/>
    </source>
</evidence>
<keyword evidence="5" id="KW-0808">Transferase</keyword>
<evidence type="ECO:0000256" key="4">
    <source>
        <dbReference type="ARBA" id="ARBA00022553"/>
    </source>
</evidence>
<dbReference type="GO" id="GO:0005524">
    <property type="term" value="F:ATP binding"/>
    <property type="evidence" value="ECO:0007669"/>
    <property type="project" value="UniProtKB-UniRule"/>
</dbReference>
<dbReference type="OrthoDB" id="63267at2759"/>
<dbReference type="InterPro" id="IPR011009">
    <property type="entry name" value="Kinase-like_dom_sf"/>
</dbReference>
<dbReference type="InterPro" id="IPR000719">
    <property type="entry name" value="Prot_kinase_dom"/>
</dbReference>
<comment type="catalytic activity">
    <reaction evidence="10">
        <text>L-threonyl-[protein] + ATP = O-phospho-L-threonyl-[protein] + ADP + H(+)</text>
        <dbReference type="Rhea" id="RHEA:46608"/>
        <dbReference type="Rhea" id="RHEA-COMP:11060"/>
        <dbReference type="Rhea" id="RHEA-COMP:11605"/>
        <dbReference type="ChEBI" id="CHEBI:15378"/>
        <dbReference type="ChEBI" id="CHEBI:30013"/>
        <dbReference type="ChEBI" id="CHEBI:30616"/>
        <dbReference type="ChEBI" id="CHEBI:61977"/>
        <dbReference type="ChEBI" id="CHEBI:456216"/>
        <dbReference type="EC" id="2.7.11.1"/>
    </reaction>
</comment>
<gene>
    <name evidence="16" type="ORF">FOB60_000713</name>
</gene>
<evidence type="ECO:0000259" key="15">
    <source>
        <dbReference type="PROSITE" id="PS51285"/>
    </source>
</evidence>
<feature type="region of interest" description="Disordered" evidence="13">
    <location>
        <begin position="1"/>
        <end position="165"/>
    </location>
</feature>
<dbReference type="SMART" id="SM00220">
    <property type="entry name" value="S_TKc"/>
    <property type="match status" value="1"/>
</dbReference>
<evidence type="ECO:0000256" key="5">
    <source>
        <dbReference type="ARBA" id="ARBA00022679"/>
    </source>
</evidence>
<dbReference type="EC" id="2.7.11.1" evidence="2"/>
<dbReference type="GO" id="GO:0030447">
    <property type="term" value="P:filamentous growth"/>
    <property type="evidence" value="ECO:0007669"/>
    <property type="project" value="UniProtKB-ARBA"/>
</dbReference>
<comment type="catalytic activity">
    <reaction evidence="11">
        <text>L-seryl-[protein] + ATP = O-phospho-L-seryl-[protein] + ADP + H(+)</text>
        <dbReference type="Rhea" id="RHEA:17989"/>
        <dbReference type="Rhea" id="RHEA-COMP:9863"/>
        <dbReference type="Rhea" id="RHEA-COMP:11604"/>
        <dbReference type="ChEBI" id="CHEBI:15378"/>
        <dbReference type="ChEBI" id="CHEBI:29999"/>
        <dbReference type="ChEBI" id="CHEBI:30616"/>
        <dbReference type="ChEBI" id="CHEBI:83421"/>
        <dbReference type="ChEBI" id="CHEBI:456216"/>
        <dbReference type="EC" id="2.7.11.1"/>
    </reaction>
</comment>
<dbReference type="SMART" id="SM00133">
    <property type="entry name" value="S_TK_X"/>
    <property type="match status" value="1"/>
</dbReference>
<evidence type="ECO:0000256" key="10">
    <source>
        <dbReference type="ARBA" id="ARBA00047899"/>
    </source>
</evidence>
<feature type="compositionally biased region" description="Polar residues" evidence="13">
    <location>
        <begin position="108"/>
        <end position="118"/>
    </location>
</feature>
<feature type="compositionally biased region" description="Polar residues" evidence="13">
    <location>
        <begin position="68"/>
        <end position="79"/>
    </location>
</feature>
<evidence type="ECO:0000256" key="13">
    <source>
        <dbReference type="SAM" id="MobiDB-lite"/>
    </source>
</evidence>
<dbReference type="EMBL" id="JABWAB010000001">
    <property type="protein sequence ID" value="KAF6059131.1"/>
    <property type="molecule type" value="Genomic_DNA"/>
</dbReference>
<evidence type="ECO:0000256" key="6">
    <source>
        <dbReference type="ARBA" id="ARBA00022741"/>
    </source>
</evidence>
<dbReference type="SUPFAM" id="SSF56112">
    <property type="entry name" value="Protein kinase-like (PK-like)"/>
    <property type="match status" value="1"/>
</dbReference>
<keyword evidence="3" id="KW-0723">Serine/threonine-protein kinase</keyword>
<keyword evidence="4" id="KW-0597">Phosphoprotein</keyword>
<reference evidence="16" key="1">
    <citation type="submission" date="2020-03" db="EMBL/GenBank/DDBJ databases">
        <title>FDA dAtabase for Regulatory Grade micrObial Sequences (FDA-ARGOS): Supporting development and validation of Infectious Disease Dx tests.</title>
        <authorList>
            <person name="Campos J."/>
            <person name="Goldberg B."/>
            <person name="Tallon L."/>
            <person name="Sadzewicz L."/>
            <person name="Vavikolanu K."/>
            <person name="Mehta A."/>
            <person name="Aluvathingal J."/>
            <person name="Nadendla S."/>
            <person name="Nandy P."/>
            <person name="Geyer C."/>
            <person name="Yan Y."/>
            <person name="Sichtig H."/>
        </authorList>
    </citation>
    <scope>NUCLEOTIDE SEQUENCE [LARGE SCALE GENOMIC DNA]</scope>
    <source>
        <strain evidence="16">FDAARGOS_652</strain>
    </source>
</reference>
<dbReference type="PROSITE" id="PS00108">
    <property type="entry name" value="PROTEIN_KINASE_ST"/>
    <property type="match status" value="1"/>
</dbReference>
<keyword evidence="6 12" id="KW-0547">Nucleotide-binding</keyword>
<organism evidence="16 17">
    <name type="scientific">Candida parapsilosis</name>
    <name type="common">Yeast</name>
    <dbReference type="NCBI Taxonomy" id="5480"/>
    <lineage>
        <taxon>Eukaryota</taxon>
        <taxon>Fungi</taxon>
        <taxon>Dikarya</taxon>
        <taxon>Ascomycota</taxon>
        <taxon>Saccharomycotina</taxon>
        <taxon>Pichiomycetes</taxon>
        <taxon>Debaryomycetaceae</taxon>
        <taxon>Candida/Lodderomyces clade</taxon>
        <taxon>Candida</taxon>
    </lineage>
</organism>
<keyword evidence="9" id="KW-0746">Sphingolipid metabolism</keyword>
<dbReference type="PROSITE" id="PS51285">
    <property type="entry name" value="AGC_KINASE_CTER"/>
    <property type="match status" value="1"/>
</dbReference>
<evidence type="ECO:0000256" key="9">
    <source>
        <dbReference type="ARBA" id="ARBA00022919"/>
    </source>
</evidence>
<feature type="compositionally biased region" description="Low complexity" evidence="13">
    <location>
        <begin position="126"/>
        <end position="147"/>
    </location>
</feature>
<evidence type="ECO:0000259" key="14">
    <source>
        <dbReference type="PROSITE" id="PS50011"/>
    </source>
</evidence>